<name>A0A0W7X245_9ACTN</name>
<proteinExistence type="predicted"/>
<dbReference type="OrthoDB" id="4238243at2"/>
<sequence>MRRTLAVTALAVGLLLVGCSEDSSEPITGEWSADGPQPSGYSDFADGAMIRVDKNGTAVLGTSPARLCGDAKVTTTEEGERPEYRIAFDSACFSVSVPTSLEAVVDGDTLEATPTGAQGAEPFRFRRVGEGEG</sequence>
<comment type="caution">
    <text evidence="1">The sequence shown here is derived from an EMBL/GenBank/DDBJ whole genome shotgun (WGS) entry which is preliminary data.</text>
</comment>
<reference evidence="1 2" key="1">
    <citation type="submission" date="2015-12" db="EMBL/GenBank/DDBJ databases">
        <title>Draft genome sequence of Streptomyces silvensis ATCC 53525, a producer of novel hormone antagonists.</title>
        <authorList>
            <person name="Johnston C.W."/>
            <person name="Li Y."/>
            <person name="Magarvey N.A."/>
        </authorList>
    </citation>
    <scope>NUCLEOTIDE SEQUENCE [LARGE SCALE GENOMIC DNA]</scope>
    <source>
        <strain evidence="1 2">ATCC 53525</strain>
    </source>
</reference>
<dbReference type="AlphaFoldDB" id="A0A0W7X245"/>
<evidence type="ECO:0000313" key="2">
    <source>
        <dbReference type="Proteomes" id="UP000054804"/>
    </source>
</evidence>
<evidence type="ECO:0000313" key="1">
    <source>
        <dbReference type="EMBL" id="KUF16824.1"/>
    </source>
</evidence>
<evidence type="ECO:0008006" key="3">
    <source>
        <dbReference type="Google" id="ProtNLM"/>
    </source>
</evidence>
<dbReference type="STRING" id="1765722.AT728_23215"/>
<dbReference type="EMBL" id="LOCL01000036">
    <property type="protein sequence ID" value="KUF16824.1"/>
    <property type="molecule type" value="Genomic_DNA"/>
</dbReference>
<keyword evidence="2" id="KW-1185">Reference proteome</keyword>
<dbReference type="PROSITE" id="PS51257">
    <property type="entry name" value="PROKAR_LIPOPROTEIN"/>
    <property type="match status" value="1"/>
</dbReference>
<dbReference type="Proteomes" id="UP000054804">
    <property type="component" value="Unassembled WGS sequence"/>
</dbReference>
<organism evidence="1 2">
    <name type="scientific">Streptomyces silvensis</name>
    <dbReference type="NCBI Taxonomy" id="1765722"/>
    <lineage>
        <taxon>Bacteria</taxon>
        <taxon>Bacillati</taxon>
        <taxon>Actinomycetota</taxon>
        <taxon>Actinomycetes</taxon>
        <taxon>Kitasatosporales</taxon>
        <taxon>Streptomycetaceae</taxon>
        <taxon>Streptomyces</taxon>
    </lineage>
</organism>
<accession>A0A0W7X245</accession>
<protein>
    <recommendedName>
        <fullName evidence="3">Lipoprotein</fullName>
    </recommendedName>
</protein>
<dbReference type="RefSeq" id="WP_058849094.1">
    <property type="nucleotide sequence ID" value="NZ_LOCL01000036.1"/>
</dbReference>
<gene>
    <name evidence="1" type="ORF">AT728_23215</name>
</gene>